<protein>
    <submittedName>
        <fullName evidence="11">H2.0-like homeobox protein</fullName>
    </submittedName>
</protein>
<evidence type="ECO:0000256" key="4">
    <source>
        <dbReference type="ARBA" id="ARBA00023242"/>
    </source>
</evidence>
<dbReference type="InterPro" id="IPR020479">
    <property type="entry name" value="HD_metazoa"/>
</dbReference>
<name>A0AAJ6YC40_9HYME</name>
<keyword evidence="2 6" id="KW-0238">DNA-binding</keyword>
<dbReference type="AlphaFoldDB" id="A0AAJ6YC40"/>
<dbReference type="SMART" id="SM00389">
    <property type="entry name" value="HOX"/>
    <property type="match status" value="1"/>
</dbReference>
<keyword evidence="4 6" id="KW-0539">Nucleus</keyword>
<keyword evidence="10" id="KW-1185">Reference proteome</keyword>
<dbReference type="PANTHER" id="PTHR46808">
    <property type="entry name" value="H2.0-LIKE HOMEOBOX PROTEIN"/>
    <property type="match status" value="1"/>
</dbReference>
<dbReference type="GO" id="GO:0000981">
    <property type="term" value="F:DNA-binding transcription factor activity, RNA polymerase II-specific"/>
    <property type="evidence" value="ECO:0007669"/>
    <property type="project" value="InterPro"/>
</dbReference>
<evidence type="ECO:0000256" key="3">
    <source>
        <dbReference type="ARBA" id="ARBA00023155"/>
    </source>
</evidence>
<dbReference type="CDD" id="cd00086">
    <property type="entry name" value="homeodomain"/>
    <property type="match status" value="1"/>
</dbReference>
<dbReference type="PANTHER" id="PTHR46808:SF1">
    <property type="entry name" value="H2.0-LIKE HOMEOBOX PROTEIN"/>
    <property type="match status" value="1"/>
</dbReference>
<evidence type="ECO:0000256" key="1">
    <source>
        <dbReference type="ARBA" id="ARBA00004123"/>
    </source>
</evidence>
<dbReference type="PRINTS" id="PR00024">
    <property type="entry name" value="HOMEOBOX"/>
</dbReference>
<dbReference type="GO" id="GO:0005634">
    <property type="term" value="C:nucleus"/>
    <property type="evidence" value="ECO:0007669"/>
    <property type="project" value="UniProtKB-SubCell"/>
</dbReference>
<dbReference type="PROSITE" id="PS00027">
    <property type="entry name" value="HOMEOBOX_1"/>
    <property type="match status" value="1"/>
</dbReference>
<sequence>MSPLITTLTDNCGNIFSNVNNIIKPDPIRPMPKDSGTSLVNSNNREDNNNYRRRTWSRAVFSSLQRKGLERRFAIQKYIAKPDRRQLAAMLGLTDAQVKVWFQNRRIKWRLTKESEKVIKAQDSDDEHINVE</sequence>
<dbReference type="Pfam" id="PF00046">
    <property type="entry name" value="Homeodomain"/>
    <property type="match status" value="1"/>
</dbReference>
<dbReference type="RefSeq" id="XP_011494561.1">
    <property type="nucleotide sequence ID" value="XM_011496259.1"/>
</dbReference>
<dbReference type="GO" id="GO:0043565">
    <property type="term" value="F:sequence-specific DNA binding"/>
    <property type="evidence" value="ECO:0007669"/>
    <property type="project" value="TreeGrafter"/>
</dbReference>
<accession>A0AAJ6YC40</accession>
<evidence type="ECO:0000259" key="9">
    <source>
        <dbReference type="PROSITE" id="PS50071"/>
    </source>
</evidence>
<dbReference type="InterPro" id="IPR000047">
    <property type="entry name" value="HTH_motif"/>
</dbReference>
<organism evidence="10 11">
    <name type="scientific">Ceratosolen solmsi marchali</name>
    <dbReference type="NCBI Taxonomy" id="326594"/>
    <lineage>
        <taxon>Eukaryota</taxon>
        <taxon>Metazoa</taxon>
        <taxon>Ecdysozoa</taxon>
        <taxon>Arthropoda</taxon>
        <taxon>Hexapoda</taxon>
        <taxon>Insecta</taxon>
        <taxon>Pterygota</taxon>
        <taxon>Neoptera</taxon>
        <taxon>Endopterygota</taxon>
        <taxon>Hymenoptera</taxon>
        <taxon>Apocrita</taxon>
        <taxon>Proctotrupomorpha</taxon>
        <taxon>Chalcidoidea</taxon>
        <taxon>Agaonidae</taxon>
        <taxon>Agaoninae</taxon>
        <taxon>Ceratosolen</taxon>
    </lineage>
</organism>
<reference evidence="11" key="1">
    <citation type="submission" date="2025-08" db="UniProtKB">
        <authorList>
            <consortium name="RefSeq"/>
        </authorList>
    </citation>
    <scope>IDENTIFICATION</scope>
</reference>
<dbReference type="PROSITE" id="PS50071">
    <property type="entry name" value="HOMEOBOX_2"/>
    <property type="match status" value="1"/>
</dbReference>
<dbReference type="InterPro" id="IPR017970">
    <property type="entry name" value="Homeobox_CS"/>
</dbReference>
<feature type="region of interest" description="Disordered" evidence="8">
    <location>
        <begin position="27"/>
        <end position="51"/>
    </location>
</feature>
<evidence type="ECO:0000313" key="11">
    <source>
        <dbReference type="RefSeq" id="XP_011494561.1"/>
    </source>
</evidence>
<feature type="DNA-binding region" description="Homeobox" evidence="6">
    <location>
        <begin position="54"/>
        <end position="113"/>
    </location>
</feature>
<feature type="domain" description="Homeobox" evidence="9">
    <location>
        <begin position="52"/>
        <end position="112"/>
    </location>
</feature>
<dbReference type="Proteomes" id="UP000695007">
    <property type="component" value="Unplaced"/>
</dbReference>
<dbReference type="GeneID" id="105359630"/>
<dbReference type="InterPro" id="IPR009057">
    <property type="entry name" value="Homeodomain-like_sf"/>
</dbReference>
<dbReference type="KEGG" id="csol:105359630"/>
<dbReference type="Gene3D" id="1.10.10.60">
    <property type="entry name" value="Homeodomain-like"/>
    <property type="match status" value="1"/>
</dbReference>
<evidence type="ECO:0000256" key="7">
    <source>
        <dbReference type="RuleBase" id="RU000682"/>
    </source>
</evidence>
<proteinExistence type="inferred from homology"/>
<dbReference type="InterPro" id="IPR052497">
    <property type="entry name" value="H2.0_Homeobox_TF"/>
</dbReference>
<dbReference type="PRINTS" id="PR00031">
    <property type="entry name" value="HTHREPRESSR"/>
</dbReference>
<keyword evidence="3 6" id="KW-0371">Homeobox</keyword>
<evidence type="ECO:0000313" key="10">
    <source>
        <dbReference type="Proteomes" id="UP000695007"/>
    </source>
</evidence>
<comment type="similarity">
    <text evidence="5">Belongs to the H2.0 homeobox family.</text>
</comment>
<evidence type="ECO:0000256" key="8">
    <source>
        <dbReference type="SAM" id="MobiDB-lite"/>
    </source>
</evidence>
<evidence type="ECO:0000256" key="5">
    <source>
        <dbReference type="ARBA" id="ARBA00038504"/>
    </source>
</evidence>
<comment type="subcellular location">
    <subcellularLocation>
        <location evidence="1 6 7">Nucleus</location>
    </subcellularLocation>
</comment>
<evidence type="ECO:0000256" key="2">
    <source>
        <dbReference type="ARBA" id="ARBA00023125"/>
    </source>
</evidence>
<dbReference type="SUPFAM" id="SSF46689">
    <property type="entry name" value="Homeodomain-like"/>
    <property type="match status" value="1"/>
</dbReference>
<dbReference type="InterPro" id="IPR001356">
    <property type="entry name" value="HD"/>
</dbReference>
<gene>
    <name evidence="11" type="primary">LOC105359630</name>
</gene>
<evidence type="ECO:0000256" key="6">
    <source>
        <dbReference type="PROSITE-ProRule" id="PRU00108"/>
    </source>
</evidence>